<keyword evidence="1" id="KW-0812">Transmembrane</keyword>
<dbReference type="PANTHER" id="PTHR37852">
    <property type="entry name" value="YALI0B21208P"/>
    <property type="match status" value="1"/>
</dbReference>
<dbReference type="OrthoDB" id="5584028at2759"/>
<proteinExistence type="predicted"/>
<dbReference type="VEuPathDB" id="FungiDB:SeMB42_g04400"/>
<evidence type="ECO:0000256" key="1">
    <source>
        <dbReference type="SAM" id="Phobius"/>
    </source>
</evidence>
<reference evidence="2 3" key="1">
    <citation type="journal article" date="2019" name="Sci. Rep.">
        <title>Comparative genomics of chytrid fungi reveal insights into the obligate biotrophic and pathogenic lifestyle of Synchytrium endobioticum.</title>
        <authorList>
            <person name="van de Vossenberg B.T.L.H."/>
            <person name="Warris S."/>
            <person name="Nguyen H.D.T."/>
            <person name="van Gent-Pelzer M.P.E."/>
            <person name="Joly D.L."/>
            <person name="van de Geest H.C."/>
            <person name="Bonants P.J.M."/>
            <person name="Smith D.S."/>
            <person name="Levesque C.A."/>
            <person name="van der Lee T.A.J."/>
        </authorList>
    </citation>
    <scope>NUCLEOTIDE SEQUENCE [LARGE SCALE GENOMIC DNA]</scope>
    <source>
        <strain evidence="2 3">LEV6574</strain>
    </source>
</reference>
<gene>
    <name evidence="2" type="ORF">SeLEV6574_g05709</name>
</gene>
<sequence>MYKGETIQKSSNWSESVINVLIYSLHPVASTREDAFHRLWPNELWLSQITTAGFITGFCSGFYLAGRHRRLQFLAENAHRQPKTTKGWYMYHKYKNYETIHAGTGGGVRYGIKFGLIAAGFTLSEQIMEKYVAGGESWLCSSASGVWTGVGFALAHGFRGSYLKSAVLISGGCGLFIGVLQDIYATMTGYSAKYANQPRDRVELVPRGLVDVWHQAGVTS</sequence>
<evidence type="ECO:0000313" key="2">
    <source>
        <dbReference type="EMBL" id="TPX42207.1"/>
    </source>
</evidence>
<feature type="transmembrane region" description="Helical" evidence="1">
    <location>
        <begin position="45"/>
        <end position="65"/>
    </location>
</feature>
<accession>A0A507CSR9</accession>
<dbReference type="EMBL" id="QEAM01000281">
    <property type="protein sequence ID" value="TPX42207.1"/>
    <property type="molecule type" value="Genomic_DNA"/>
</dbReference>
<keyword evidence="1" id="KW-0472">Membrane</keyword>
<keyword evidence="1" id="KW-1133">Transmembrane helix</keyword>
<dbReference type="Proteomes" id="UP000320475">
    <property type="component" value="Unassembled WGS sequence"/>
</dbReference>
<dbReference type="AlphaFoldDB" id="A0A507CSR9"/>
<comment type="caution">
    <text evidence="2">The sequence shown here is derived from an EMBL/GenBank/DDBJ whole genome shotgun (WGS) entry which is preliminary data.</text>
</comment>
<organism evidence="2 3">
    <name type="scientific">Synchytrium endobioticum</name>
    <dbReference type="NCBI Taxonomy" id="286115"/>
    <lineage>
        <taxon>Eukaryota</taxon>
        <taxon>Fungi</taxon>
        <taxon>Fungi incertae sedis</taxon>
        <taxon>Chytridiomycota</taxon>
        <taxon>Chytridiomycota incertae sedis</taxon>
        <taxon>Chytridiomycetes</taxon>
        <taxon>Synchytriales</taxon>
        <taxon>Synchytriaceae</taxon>
        <taxon>Synchytrium</taxon>
    </lineage>
</organism>
<evidence type="ECO:0000313" key="3">
    <source>
        <dbReference type="Proteomes" id="UP000320475"/>
    </source>
</evidence>
<protein>
    <submittedName>
        <fullName evidence="2">Uncharacterized protein</fullName>
    </submittedName>
</protein>
<name>A0A507CSR9_9FUNG</name>
<dbReference type="PANTHER" id="PTHR37852:SF1">
    <property type="entry name" value="HIG1 DOMAIN-CONTAINING PROTEIN"/>
    <property type="match status" value="1"/>
</dbReference>